<keyword evidence="1" id="KW-0547">Nucleotide-binding</keyword>
<comment type="caution">
    <text evidence="1">Lacks conserved residue(s) required for the propagation of feature annotation.</text>
</comment>
<evidence type="ECO:0000256" key="1">
    <source>
        <dbReference type="HAMAP-Rule" id="MF_02128"/>
    </source>
</evidence>
<feature type="binding site" evidence="1">
    <location>
        <position position="338"/>
    </location>
    <ligand>
        <name>substrate</name>
    </ligand>
</feature>
<comment type="similarity">
    <text evidence="1">Belongs to the thiamine-monophosphate kinase family.</text>
</comment>
<sequence>MSSIDEFALIRLLNGGKQSAALAQAAGVVTGIGDDAAVVEASPGSHWILTCDTMTEHIHFKQITMRDRDIGYKAMASAVSDIAAMGGVPRFALVALCMPGGTKVERVQAIYEGLYECASRYGVAVVGGDTTAILGELTLTVTVIGETGLGQAKLRSAAQIGDAVFATGYLGRSAAGLDFLLEQNLSSGQWGDFPEPIAPLVQAHCRPEPQIEAGQLLQRSGSCRALNDVSDGLASELWEIAEASGVGIDVMEERIPVADELAAFAQAQGKDPLDYILYGGEDYQLVGTVPAGDAVELQMRFKAAGLPLHVIGYVNAEGSGVRMVQTNGYIVPLGKKGYNHFSGADGKGGA</sequence>
<feature type="binding site" evidence="1">
    <location>
        <position position="81"/>
    </location>
    <ligand>
        <name>Mg(2+)</name>
        <dbReference type="ChEBI" id="CHEBI:18420"/>
        <label>2</label>
    </ligand>
</feature>
<dbReference type="Proteomes" id="UP000693672">
    <property type="component" value="Unassembled WGS sequence"/>
</dbReference>
<evidence type="ECO:0000259" key="2">
    <source>
        <dbReference type="Pfam" id="PF00586"/>
    </source>
</evidence>
<protein>
    <recommendedName>
        <fullName evidence="1">Thiamine-monophosphate kinase</fullName>
        <shortName evidence="1">TMP kinase</shortName>
        <shortName evidence="1">Thiamine-phosphate kinase</shortName>
        <ecNumber evidence="1">2.7.4.16</ecNumber>
    </recommendedName>
</protein>
<feature type="binding site" evidence="1">
    <location>
        <position position="155"/>
    </location>
    <ligand>
        <name>ATP</name>
        <dbReference type="ChEBI" id="CHEBI:30616"/>
    </ligand>
</feature>
<feature type="binding site" evidence="1">
    <location>
        <position position="59"/>
    </location>
    <ligand>
        <name>substrate</name>
    </ligand>
</feature>
<feature type="binding site" evidence="1">
    <location>
        <position position="129"/>
    </location>
    <ligand>
        <name>Mg(2+)</name>
        <dbReference type="ChEBI" id="CHEBI:18420"/>
        <label>1</label>
    </ligand>
</feature>
<reference evidence="4" key="1">
    <citation type="submission" date="2021-06" db="EMBL/GenBank/DDBJ databases">
        <authorList>
            <person name="Criscuolo A."/>
        </authorList>
    </citation>
    <scope>NUCLEOTIDE SEQUENCE</scope>
    <source>
        <strain evidence="4">CIP111600</strain>
    </source>
</reference>
<keyword evidence="5" id="KW-1185">Reference proteome</keyword>
<comment type="pathway">
    <text evidence="1">Cofactor biosynthesis; thiamine diphosphate biosynthesis; thiamine diphosphate from thiamine phosphate: step 1/1.</text>
</comment>
<evidence type="ECO:0000313" key="5">
    <source>
        <dbReference type="Proteomes" id="UP000693672"/>
    </source>
</evidence>
<dbReference type="Pfam" id="PF02769">
    <property type="entry name" value="AIRS_C"/>
    <property type="match status" value="1"/>
</dbReference>
<name>A0A916K7J6_9BACL</name>
<feature type="binding site" evidence="1">
    <location>
        <position position="35"/>
    </location>
    <ligand>
        <name>Mg(2+)</name>
        <dbReference type="ChEBI" id="CHEBI:18420"/>
        <label>4</label>
    </ligand>
</feature>
<feature type="binding site" evidence="1">
    <location>
        <position position="35"/>
    </location>
    <ligand>
        <name>Mg(2+)</name>
        <dbReference type="ChEBI" id="CHEBI:18420"/>
        <label>3</label>
    </ligand>
</feature>
<feature type="binding site" evidence="1">
    <location>
        <position position="52"/>
    </location>
    <ligand>
        <name>Mg(2+)</name>
        <dbReference type="ChEBI" id="CHEBI:18420"/>
        <label>1</label>
    </ligand>
</feature>
<feature type="binding site" evidence="1">
    <location>
        <position position="52"/>
    </location>
    <ligand>
        <name>Mg(2+)</name>
        <dbReference type="ChEBI" id="CHEBI:18420"/>
        <label>2</label>
    </ligand>
</feature>
<feature type="binding site" evidence="1">
    <location>
        <position position="81"/>
    </location>
    <ligand>
        <name>Mg(2+)</name>
        <dbReference type="ChEBI" id="CHEBI:18420"/>
        <label>3</label>
    </ligand>
</feature>
<dbReference type="InterPro" id="IPR006283">
    <property type="entry name" value="ThiL-like"/>
</dbReference>
<keyword evidence="1" id="KW-0479">Metal-binding</keyword>
<dbReference type="InterPro" id="IPR010918">
    <property type="entry name" value="PurM-like_C_dom"/>
</dbReference>
<keyword evidence="1" id="KW-0460">Magnesium</keyword>
<dbReference type="PIRSF" id="PIRSF005303">
    <property type="entry name" value="Thiam_monoph_kin"/>
    <property type="match status" value="1"/>
</dbReference>
<keyword evidence="1 4" id="KW-0418">Kinase</keyword>
<feature type="binding site" evidence="1">
    <location>
        <position position="281"/>
    </location>
    <ligand>
        <name>substrate</name>
    </ligand>
</feature>
<dbReference type="PANTHER" id="PTHR30270">
    <property type="entry name" value="THIAMINE-MONOPHOSPHATE KINASE"/>
    <property type="match status" value="1"/>
</dbReference>
<dbReference type="NCBIfam" id="TIGR01379">
    <property type="entry name" value="thiL"/>
    <property type="match status" value="1"/>
</dbReference>
<dbReference type="Pfam" id="PF00586">
    <property type="entry name" value="AIRS"/>
    <property type="match status" value="1"/>
</dbReference>
<dbReference type="GO" id="GO:0009229">
    <property type="term" value="P:thiamine diphosphate biosynthetic process"/>
    <property type="evidence" value="ECO:0007669"/>
    <property type="project" value="UniProtKB-UniRule"/>
</dbReference>
<dbReference type="AlphaFoldDB" id="A0A916K7J6"/>
<organism evidence="4 5">
    <name type="scientific">Paenibacillus solanacearum</name>
    <dbReference type="NCBI Taxonomy" id="2048548"/>
    <lineage>
        <taxon>Bacteria</taxon>
        <taxon>Bacillati</taxon>
        <taxon>Bacillota</taxon>
        <taxon>Bacilli</taxon>
        <taxon>Bacillales</taxon>
        <taxon>Paenibacillaceae</taxon>
        <taxon>Paenibacillus</taxon>
    </lineage>
</organism>
<keyword evidence="1" id="KW-0067">ATP-binding</keyword>
<dbReference type="CDD" id="cd02194">
    <property type="entry name" value="ThiL"/>
    <property type="match status" value="1"/>
</dbReference>
<comment type="caution">
    <text evidence="4">The sequence shown here is derived from an EMBL/GenBank/DDBJ whole genome shotgun (WGS) entry which is preliminary data.</text>
</comment>
<feature type="binding site" evidence="1">
    <location>
        <position position="228"/>
    </location>
    <ligand>
        <name>Mg(2+)</name>
        <dbReference type="ChEBI" id="CHEBI:18420"/>
        <label>3</label>
    </ligand>
</feature>
<proteinExistence type="inferred from homology"/>
<feature type="binding site" evidence="1">
    <location>
        <begin position="128"/>
        <end position="129"/>
    </location>
    <ligand>
        <name>ATP</name>
        <dbReference type="ChEBI" id="CHEBI:30616"/>
    </ligand>
</feature>
<feature type="binding site" evidence="1">
    <location>
        <position position="231"/>
    </location>
    <ligand>
        <name>Mg(2+)</name>
        <dbReference type="ChEBI" id="CHEBI:18420"/>
        <label>5</label>
    </ligand>
</feature>
<feature type="binding site" evidence="1">
    <location>
        <position position="111"/>
    </location>
    <ligand>
        <name>ATP</name>
        <dbReference type="ChEBI" id="CHEBI:30616"/>
    </ligand>
</feature>
<comment type="miscellaneous">
    <text evidence="1">Reaction mechanism of ThiL seems to utilize a direct, inline transfer of the gamma-phosphate of ATP to TMP rather than a phosphorylated enzyme intermediate.</text>
</comment>
<dbReference type="HAMAP" id="MF_02128">
    <property type="entry name" value="TMP_kinase"/>
    <property type="match status" value="1"/>
</dbReference>
<comment type="function">
    <text evidence="1">Catalyzes the ATP-dependent phosphorylation of thiamine-monophosphate (TMP) to form thiamine-pyrophosphate (TPP), the active form of vitamin B1.</text>
</comment>
<keyword evidence="1 4" id="KW-0808">Transferase</keyword>
<feature type="binding site" evidence="1">
    <location>
        <position position="50"/>
    </location>
    <ligand>
        <name>Mg(2+)</name>
        <dbReference type="ChEBI" id="CHEBI:18420"/>
        <label>4</label>
    </ligand>
</feature>
<feature type="binding site" evidence="1">
    <location>
        <position position="81"/>
    </location>
    <ligand>
        <name>Mg(2+)</name>
        <dbReference type="ChEBI" id="CHEBI:18420"/>
        <label>4</label>
    </ligand>
</feature>
<evidence type="ECO:0000313" key="4">
    <source>
        <dbReference type="EMBL" id="CAG7651001.1"/>
    </source>
</evidence>
<dbReference type="GO" id="GO:0000287">
    <property type="term" value="F:magnesium ion binding"/>
    <property type="evidence" value="ECO:0007669"/>
    <property type="project" value="UniProtKB-UniRule"/>
</dbReference>
<dbReference type="EC" id="2.7.4.16" evidence="1"/>
<dbReference type="RefSeq" id="WP_246627722.1">
    <property type="nucleotide sequence ID" value="NZ_CAJVAS010000057.1"/>
</dbReference>
<accession>A0A916K7J6</accession>
<dbReference type="EMBL" id="CAJVAS010000057">
    <property type="protein sequence ID" value="CAG7651001.1"/>
    <property type="molecule type" value="Genomic_DNA"/>
</dbReference>
<evidence type="ECO:0000259" key="3">
    <source>
        <dbReference type="Pfam" id="PF02769"/>
    </source>
</evidence>
<dbReference type="InterPro" id="IPR016188">
    <property type="entry name" value="PurM-like_N"/>
</dbReference>
<dbReference type="GO" id="GO:0009030">
    <property type="term" value="F:thiamine-phosphate kinase activity"/>
    <property type="evidence" value="ECO:0007669"/>
    <property type="project" value="UniProtKB-UniRule"/>
</dbReference>
<feature type="domain" description="PurM-like C-terminal" evidence="3">
    <location>
        <begin position="160"/>
        <end position="322"/>
    </location>
</feature>
<comment type="catalytic activity">
    <reaction evidence="1">
        <text>thiamine phosphate + ATP = thiamine diphosphate + ADP</text>
        <dbReference type="Rhea" id="RHEA:15913"/>
        <dbReference type="ChEBI" id="CHEBI:30616"/>
        <dbReference type="ChEBI" id="CHEBI:37575"/>
        <dbReference type="ChEBI" id="CHEBI:58937"/>
        <dbReference type="ChEBI" id="CHEBI:456216"/>
        <dbReference type="EC" id="2.7.4.16"/>
    </reaction>
</comment>
<feature type="binding site" evidence="1">
    <location>
        <position position="230"/>
    </location>
    <ligand>
        <name>ATP</name>
        <dbReference type="ChEBI" id="CHEBI:30616"/>
    </ligand>
</feature>
<dbReference type="GO" id="GO:0005524">
    <property type="term" value="F:ATP binding"/>
    <property type="evidence" value="ECO:0007669"/>
    <property type="project" value="UniProtKB-UniRule"/>
</dbReference>
<feature type="domain" description="PurM-like N-terminal" evidence="2">
    <location>
        <begin position="33"/>
        <end position="146"/>
    </location>
</feature>
<keyword evidence="1" id="KW-0784">Thiamine biosynthesis</keyword>
<gene>
    <name evidence="1 4" type="primary">thiL</name>
    <name evidence="4" type="ORF">PAESOLCIP111_06223</name>
</gene>
<dbReference type="GO" id="GO:0009228">
    <property type="term" value="P:thiamine biosynthetic process"/>
    <property type="evidence" value="ECO:0007669"/>
    <property type="project" value="UniProtKB-KW"/>
</dbReference>
<dbReference type="PANTHER" id="PTHR30270:SF0">
    <property type="entry name" value="THIAMINE-MONOPHOSPHATE KINASE"/>
    <property type="match status" value="1"/>
</dbReference>